<proteinExistence type="predicted"/>
<dbReference type="Gene3D" id="1.10.10.1710">
    <property type="entry name" value="Deoxyribodipyrimidine photolyase-related"/>
    <property type="match status" value="1"/>
</dbReference>
<dbReference type="PANTHER" id="PTHR38657:SF1">
    <property type="entry name" value="SLR1343 PROTEIN"/>
    <property type="match status" value="1"/>
</dbReference>
<dbReference type="InterPro" id="IPR007357">
    <property type="entry name" value="PhrB-like"/>
</dbReference>
<evidence type="ECO:0000313" key="1">
    <source>
        <dbReference type="EMBL" id="MFA0809841.1"/>
    </source>
</evidence>
<reference evidence="1 2" key="1">
    <citation type="submission" date="2024-08" db="EMBL/GenBank/DDBJ databases">
        <authorList>
            <person name="Ishaq N."/>
        </authorList>
    </citation>
    <scope>NUCLEOTIDE SEQUENCE [LARGE SCALE GENOMIC DNA]</scope>
    <source>
        <strain evidence="1 2">DSM 18651</strain>
    </source>
</reference>
<dbReference type="InterPro" id="IPR052551">
    <property type="entry name" value="UV-DNA_repair_photolyase"/>
</dbReference>
<dbReference type="InterPro" id="IPR036134">
    <property type="entry name" value="Crypto/Photolyase_FAD-like_sf"/>
</dbReference>
<dbReference type="EMBL" id="JBGMEK010000003">
    <property type="protein sequence ID" value="MFA0809841.1"/>
    <property type="molecule type" value="Genomic_DNA"/>
</dbReference>
<dbReference type="RefSeq" id="WP_371837456.1">
    <property type="nucleotide sequence ID" value="NZ_JBGMEK010000003.1"/>
</dbReference>
<sequence>MKTLRLILGDQLNHKHSWYRDDSDEIVYFIAEMRQETDYVVHHIQKVVAFFEAMQEFATWLKLRNKKVIHFKLDDKENRQDLAENIKYLVSKFSFERFEYLLPDEHRLDQQLKKLCREMAIDHQAHDTEHFLTNREELSNFFQDKKILIMENFYRHMRRKYKILMNSNDGPEGGKWNHDQDNRKKWKSDIKAPHQYLFRKDISNTFNRIQKANIETIGRIDPQRFPWPTNRKDSLKLLHHFCTNLLPHFGDFQDAMDPSEAYLFHSRLSFSLNCKLLSPLEVIKAVINQWESNKKCIRINQVEGFVRQILGWREYMRGIYWREMPAYGKQNKLHNKNPLPSFYWTAKTEMNCLQQTIKNSLEHAYAHHIQRLMITGNFALLTQTDPDQVEAWYLGIYIDAIQWVEMPNTRGMSQFSDGGLVATKPYISSGAYINKMSNYCNDCRYKVKERIGDDACPFNSLYWNFLAEKRNYFNNNPRLAMMLSLLDKIEKRELKDIKKRAVSLIRTLKDRKK</sequence>
<dbReference type="Gene3D" id="3.40.50.620">
    <property type="entry name" value="HUPs"/>
    <property type="match status" value="1"/>
</dbReference>
<dbReference type="SUPFAM" id="SSF48173">
    <property type="entry name" value="Cryptochrome/photolyase FAD-binding domain"/>
    <property type="match status" value="1"/>
</dbReference>
<keyword evidence="2" id="KW-1185">Reference proteome</keyword>
<organism evidence="1 2">
    <name type="scientific">Microbulbifer epialgicus</name>
    <dbReference type="NCBI Taxonomy" id="393907"/>
    <lineage>
        <taxon>Bacteria</taxon>
        <taxon>Pseudomonadati</taxon>
        <taxon>Pseudomonadota</taxon>
        <taxon>Gammaproteobacteria</taxon>
        <taxon>Cellvibrionales</taxon>
        <taxon>Microbulbiferaceae</taxon>
        <taxon>Microbulbifer</taxon>
    </lineage>
</organism>
<dbReference type="PANTHER" id="PTHR38657">
    <property type="entry name" value="SLR1343 PROTEIN"/>
    <property type="match status" value="1"/>
</dbReference>
<gene>
    <name evidence="1" type="ORF">ACCI49_02820</name>
</gene>
<dbReference type="Gene3D" id="1.10.579.10">
    <property type="entry name" value="DNA Cyclobutane Dipyrimidine Photolyase, subunit A, domain 3"/>
    <property type="match status" value="1"/>
</dbReference>
<protein>
    <submittedName>
        <fullName evidence="1">Cryptochrome/photolyase family protein</fullName>
    </submittedName>
</protein>
<dbReference type="Proteomes" id="UP001569428">
    <property type="component" value="Unassembled WGS sequence"/>
</dbReference>
<dbReference type="Pfam" id="PF04244">
    <property type="entry name" value="DPRP"/>
    <property type="match status" value="1"/>
</dbReference>
<comment type="caution">
    <text evidence="1">The sequence shown here is derived from an EMBL/GenBank/DDBJ whole genome shotgun (WGS) entry which is preliminary data.</text>
</comment>
<name>A0ABV4NV39_9GAMM</name>
<dbReference type="Gene3D" id="1.25.40.80">
    <property type="match status" value="1"/>
</dbReference>
<accession>A0ABV4NV39</accession>
<dbReference type="InterPro" id="IPR014729">
    <property type="entry name" value="Rossmann-like_a/b/a_fold"/>
</dbReference>
<evidence type="ECO:0000313" key="2">
    <source>
        <dbReference type="Proteomes" id="UP001569428"/>
    </source>
</evidence>